<organism evidence="1 2">
    <name type="scientific">Penicillium cinerascens</name>
    <dbReference type="NCBI Taxonomy" id="70096"/>
    <lineage>
        <taxon>Eukaryota</taxon>
        <taxon>Fungi</taxon>
        <taxon>Dikarya</taxon>
        <taxon>Ascomycota</taxon>
        <taxon>Pezizomycotina</taxon>
        <taxon>Eurotiomycetes</taxon>
        <taxon>Eurotiomycetidae</taxon>
        <taxon>Eurotiales</taxon>
        <taxon>Aspergillaceae</taxon>
        <taxon>Penicillium</taxon>
    </lineage>
</organism>
<comment type="caution">
    <text evidence="1">The sequence shown here is derived from an EMBL/GenBank/DDBJ whole genome shotgun (WGS) entry which is preliminary data.</text>
</comment>
<evidence type="ECO:0000313" key="2">
    <source>
        <dbReference type="Proteomes" id="UP001150904"/>
    </source>
</evidence>
<sequence>MSPRRQRPPTRKEMEGSWKARSIELERTKTLELLRESLCIKCIDSHLEKEPRDDQGRMMDGNRAMPCLNLADFAELEPATRSAQIEGIKGMTVEEARMLQHEKSGGAIAKPSQMSINLSPTLLRLVAGSETSMVQVQGETIQSDLERTQDNSRPQIPRTKSHVNESTGKIWDMVDFLILGGVSNRAFHSGDIDSLVIFL</sequence>
<dbReference type="AlphaFoldDB" id="A0A9W9J6B6"/>
<dbReference type="RefSeq" id="XP_058303504.1">
    <property type="nucleotide sequence ID" value="XM_058456605.1"/>
</dbReference>
<reference evidence="1" key="1">
    <citation type="submission" date="2022-12" db="EMBL/GenBank/DDBJ databases">
        <authorList>
            <person name="Petersen C."/>
        </authorList>
    </citation>
    <scope>NUCLEOTIDE SEQUENCE</scope>
    <source>
        <strain evidence="1">IBT 15544</strain>
    </source>
</reference>
<keyword evidence="2" id="KW-1185">Reference proteome</keyword>
<evidence type="ECO:0000313" key="1">
    <source>
        <dbReference type="EMBL" id="KAJ5190564.1"/>
    </source>
</evidence>
<proteinExistence type="predicted"/>
<accession>A0A9W9J6B6</accession>
<reference evidence="1" key="2">
    <citation type="journal article" date="2023" name="IMA Fungus">
        <title>Comparative genomic study of the Penicillium genus elucidates a diverse pangenome and 15 lateral gene transfer events.</title>
        <authorList>
            <person name="Petersen C."/>
            <person name="Sorensen T."/>
            <person name="Nielsen M.R."/>
            <person name="Sondergaard T.E."/>
            <person name="Sorensen J.L."/>
            <person name="Fitzpatrick D.A."/>
            <person name="Frisvad J.C."/>
            <person name="Nielsen K.L."/>
        </authorList>
    </citation>
    <scope>NUCLEOTIDE SEQUENCE</scope>
    <source>
        <strain evidence="1">IBT 15544</strain>
    </source>
</reference>
<name>A0A9W9J6B6_9EURO</name>
<dbReference type="EMBL" id="JAPQKR010000016">
    <property type="protein sequence ID" value="KAJ5190564.1"/>
    <property type="molecule type" value="Genomic_DNA"/>
</dbReference>
<gene>
    <name evidence="1" type="ORF">N7498_009549</name>
</gene>
<protein>
    <submittedName>
        <fullName evidence="1">Uncharacterized protein</fullName>
    </submittedName>
</protein>
<dbReference type="Proteomes" id="UP001150904">
    <property type="component" value="Unassembled WGS sequence"/>
</dbReference>
<dbReference type="GeneID" id="83183906"/>